<evidence type="ECO:0000313" key="7">
    <source>
        <dbReference type="Proteomes" id="UP000053411"/>
    </source>
</evidence>
<gene>
    <name evidence="6" type="ORF">Z520_02863</name>
</gene>
<evidence type="ECO:0000256" key="3">
    <source>
        <dbReference type="SAM" id="MobiDB-lite"/>
    </source>
</evidence>
<dbReference type="RefSeq" id="XP_016635433.1">
    <property type="nucleotide sequence ID" value="XM_016773376.1"/>
</dbReference>
<dbReference type="Gene3D" id="3.40.50.300">
    <property type="entry name" value="P-loop containing nucleotide triphosphate hydrolases"/>
    <property type="match status" value="1"/>
</dbReference>
<reference evidence="6 7" key="1">
    <citation type="submission" date="2015-01" db="EMBL/GenBank/DDBJ databases">
        <title>The Genome Sequence of Fonsecaea multimorphosa CBS 102226.</title>
        <authorList>
            <consortium name="The Broad Institute Genomics Platform"/>
            <person name="Cuomo C."/>
            <person name="de Hoog S."/>
            <person name="Gorbushina A."/>
            <person name="Stielow B."/>
            <person name="Teixiera M."/>
            <person name="Abouelleil A."/>
            <person name="Chapman S.B."/>
            <person name="Priest M."/>
            <person name="Young S.K."/>
            <person name="Wortman J."/>
            <person name="Nusbaum C."/>
            <person name="Birren B."/>
        </authorList>
    </citation>
    <scope>NUCLEOTIDE SEQUENCE [LARGE SCALE GENOMIC DNA]</scope>
    <source>
        <strain evidence="6 7">CBS 102226</strain>
    </source>
</reference>
<dbReference type="Proteomes" id="UP000053411">
    <property type="component" value="Unassembled WGS sequence"/>
</dbReference>
<dbReference type="Pfam" id="PF24809">
    <property type="entry name" value="DUF7708"/>
    <property type="match status" value="1"/>
</dbReference>
<dbReference type="InterPro" id="IPR056125">
    <property type="entry name" value="DUF7708"/>
</dbReference>
<dbReference type="STRING" id="1442371.A0A0D2HHC3"/>
<evidence type="ECO:0000313" key="6">
    <source>
        <dbReference type="EMBL" id="KIY01311.1"/>
    </source>
</evidence>
<accession>A0A0D2HHC3</accession>
<dbReference type="InterPro" id="IPR027417">
    <property type="entry name" value="P-loop_NTPase"/>
</dbReference>
<dbReference type="Pfam" id="PF24883">
    <property type="entry name" value="NPHP3_N"/>
    <property type="match status" value="1"/>
</dbReference>
<dbReference type="SUPFAM" id="SSF52540">
    <property type="entry name" value="P-loop containing nucleoside triphosphate hydrolases"/>
    <property type="match status" value="1"/>
</dbReference>
<dbReference type="OrthoDB" id="21416at2759"/>
<evidence type="ECO:0000256" key="1">
    <source>
        <dbReference type="ARBA" id="ARBA00022737"/>
    </source>
</evidence>
<sequence>MDATKRSQPHPIVEEAFTKFEALVGANDARLFKATTLADVREAARIIERDQSQRRCLRNMRRIEPLFDALQLLGGAIETLCQGTPYLCFIWAPIKLLLQIADEYTNAFDQLLDAYRQIAQNLPRLGRFGAAFKDQDDFQAVLAEIYSDILEFHSHAYKYLRRGGWKCLFDASWNSFSRRFNAILQRLARGRDLIDKEAQGFAILEAKAFRQQVLEEIERTEQERQDWQLRDTFAWLDLKGQDREQNDLFECRSRARNPGTCAWILENSAVRSWLDPEDSRPQLWLRGKPGSGKTTLATFLYENAPIPPNATMLYCLCSYGFARSEVSVCGLVFRSLIAQLIRKDRSLLPHVYDNHVKTGNVPSATKSKDLLKDLLRACGPTFLILDGVDECDGSHQRQLLSDLRAFFLPNKNTDEGHLPIKILICSRETKETMCHLKRVPQVLLTKERVKVSKDISLFAKESLSPLRGRFSGPVVDEIEESVVEKADAGMFLWVQLVLDMLFDQHSVEDLRQTLDELPSELPGVYASILKRLHGACNWQQKADLQHILGLLAFSYRALKVHELCDLVVFRKRDSLNDNTKLQKSILDICKPLLEEHEDHTVRFVHFSAREYAFSHLEYTVMLIFARYLLHEHSGPYLDRQQIHLSFTQSCIRYLITCQPFTVQPLALGTRADIVKGFHDIFPYVDQFWTMHLTESFRAVSDSLPEEHVHSRQKIQHLLLTLLRVFQTYGPDQLNEEHYGYGGSERGALPLKVLTLGDLPEPILRHIDFKKRFKTRHADANPTTVWVKASTAQDISKDPISLSFAFSRFQEEFEALLAHESTDLGIKIGVGLAEILDFKSRHSSGAYLCRWRGCVSALTGFSSAAERSTHEMSHEERFRCHDLACDFSVRGFTSKAALRKHVERYHTVLGDIVLPPFPGNRSSTKATSYNGYPPRAKLTGPASLTYEVPNTNKDSRDSSDSVHPWSGRILAESLGMDSAPLATSAPILDYTPLVSPSLLPYASSQNELPDSSLQTPSVPIPNGTRLPVPGPLQNPSVSIPDYKAVPGSLLPSQYYPLLTRPGRSSPPPMLPSSRSGSPVAPNALNLASIVPPLRDHTPDPDFTLFDDLGENSAKHWLTMPPDETEAIMGQGLGGIGSMGSQLDVDASLNRDWSPGEFHDDATYLDYMKRKYRPKPLDDAPRLHSMKLFPEGPMKKSIGGLPRAPSNLANLLN</sequence>
<feature type="region of interest" description="Disordered" evidence="3">
    <location>
        <begin position="1003"/>
        <end position="1034"/>
    </location>
</feature>
<dbReference type="PANTHER" id="PTHR10039">
    <property type="entry name" value="AMELOGENIN"/>
    <property type="match status" value="1"/>
</dbReference>
<dbReference type="EMBL" id="KN848065">
    <property type="protein sequence ID" value="KIY01311.1"/>
    <property type="molecule type" value="Genomic_DNA"/>
</dbReference>
<feature type="domain" description="Nephrocystin 3-like N-terminal" evidence="5">
    <location>
        <begin position="259"/>
        <end position="427"/>
    </location>
</feature>
<evidence type="ECO:0000259" key="4">
    <source>
        <dbReference type="Pfam" id="PF24809"/>
    </source>
</evidence>
<name>A0A0D2HHC3_9EURO</name>
<evidence type="ECO:0008006" key="8">
    <source>
        <dbReference type="Google" id="ProtNLM"/>
    </source>
</evidence>
<evidence type="ECO:0000256" key="2">
    <source>
        <dbReference type="SAM" id="Coils"/>
    </source>
</evidence>
<dbReference type="VEuPathDB" id="FungiDB:Z520_02863"/>
<dbReference type="InterPro" id="IPR056884">
    <property type="entry name" value="NPHP3-like_N"/>
</dbReference>
<protein>
    <recommendedName>
        <fullName evidence="8">NACHT domain-containing protein</fullName>
    </recommendedName>
</protein>
<evidence type="ECO:0000259" key="5">
    <source>
        <dbReference type="Pfam" id="PF24883"/>
    </source>
</evidence>
<feature type="compositionally biased region" description="Polar residues" evidence="3">
    <location>
        <begin position="1003"/>
        <end position="1016"/>
    </location>
</feature>
<proteinExistence type="predicted"/>
<dbReference type="GeneID" id="27708609"/>
<keyword evidence="1" id="KW-0677">Repeat</keyword>
<dbReference type="PANTHER" id="PTHR10039:SF14">
    <property type="entry name" value="NACHT DOMAIN-CONTAINING PROTEIN"/>
    <property type="match status" value="1"/>
</dbReference>
<keyword evidence="2" id="KW-0175">Coiled coil</keyword>
<keyword evidence="7" id="KW-1185">Reference proteome</keyword>
<organism evidence="6 7">
    <name type="scientific">Fonsecaea multimorphosa CBS 102226</name>
    <dbReference type="NCBI Taxonomy" id="1442371"/>
    <lineage>
        <taxon>Eukaryota</taxon>
        <taxon>Fungi</taxon>
        <taxon>Dikarya</taxon>
        <taxon>Ascomycota</taxon>
        <taxon>Pezizomycotina</taxon>
        <taxon>Eurotiomycetes</taxon>
        <taxon>Chaetothyriomycetidae</taxon>
        <taxon>Chaetothyriales</taxon>
        <taxon>Herpotrichiellaceae</taxon>
        <taxon>Fonsecaea</taxon>
    </lineage>
</organism>
<feature type="region of interest" description="Disordered" evidence="3">
    <location>
        <begin position="1058"/>
        <end position="1081"/>
    </location>
</feature>
<feature type="domain" description="DUF7708" evidence="4">
    <location>
        <begin position="72"/>
        <end position="199"/>
    </location>
</feature>
<feature type="coiled-coil region" evidence="2">
    <location>
        <begin position="203"/>
        <end position="230"/>
    </location>
</feature>
<dbReference type="AlphaFoldDB" id="A0A0D2HHC3"/>